<dbReference type="GO" id="GO:0004565">
    <property type="term" value="F:beta-galactosidase activity"/>
    <property type="evidence" value="ECO:0007669"/>
    <property type="project" value="UniProtKB-EC"/>
</dbReference>
<evidence type="ECO:0000313" key="8">
    <source>
        <dbReference type="Proteomes" id="UP000604825"/>
    </source>
</evidence>
<proteinExistence type="predicted"/>
<evidence type="ECO:0000256" key="2">
    <source>
        <dbReference type="ARBA" id="ARBA00012756"/>
    </source>
</evidence>
<comment type="catalytic activity">
    <reaction evidence="1">
        <text>Hydrolysis of terminal non-reducing beta-D-galactose residues in beta-D-galactosides.</text>
        <dbReference type="EC" id="3.2.1.23"/>
    </reaction>
</comment>
<evidence type="ECO:0000256" key="5">
    <source>
        <dbReference type="SAM" id="MobiDB-lite"/>
    </source>
</evidence>
<dbReference type="EMBL" id="CAJGYO010000005">
    <property type="protein sequence ID" value="CAD6228135.1"/>
    <property type="molecule type" value="Genomic_DNA"/>
</dbReference>
<evidence type="ECO:0000259" key="6">
    <source>
        <dbReference type="SMART" id="SM01038"/>
    </source>
</evidence>
<dbReference type="PANTHER" id="PTHR46323">
    <property type="entry name" value="BETA-GALACTOSIDASE"/>
    <property type="match status" value="1"/>
</dbReference>
<feature type="domain" description="Beta galactosidase small chain/" evidence="6">
    <location>
        <begin position="4"/>
        <end position="184"/>
    </location>
</feature>
<dbReference type="InterPro" id="IPR050347">
    <property type="entry name" value="Bact_Beta-galactosidase"/>
</dbReference>
<dbReference type="EC" id="3.2.1.23" evidence="2"/>
<dbReference type="GO" id="GO:0005990">
    <property type="term" value="P:lactose catabolic process"/>
    <property type="evidence" value="ECO:0007669"/>
    <property type="project" value="TreeGrafter"/>
</dbReference>
<organism evidence="7 8">
    <name type="scientific">Miscanthus lutarioriparius</name>
    <dbReference type="NCBI Taxonomy" id="422564"/>
    <lineage>
        <taxon>Eukaryota</taxon>
        <taxon>Viridiplantae</taxon>
        <taxon>Streptophyta</taxon>
        <taxon>Embryophyta</taxon>
        <taxon>Tracheophyta</taxon>
        <taxon>Spermatophyta</taxon>
        <taxon>Magnoliopsida</taxon>
        <taxon>Liliopsida</taxon>
        <taxon>Poales</taxon>
        <taxon>Poaceae</taxon>
        <taxon>PACMAD clade</taxon>
        <taxon>Panicoideae</taxon>
        <taxon>Andropogonodae</taxon>
        <taxon>Andropogoneae</taxon>
        <taxon>Saccharinae</taxon>
        <taxon>Miscanthus</taxon>
    </lineage>
</organism>
<dbReference type="OrthoDB" id="408320at2759"/>
<protein>
    <recommendedName>
        <fullName evidence="2">beta-galactosidase</fullName>
        <ecNumber evidence="2">3.2.1.23</ecNumber>
    </recommendedName>
</protein>
<evidence type="ECO:0000256" key="1">
    <source>
        <dbReference type="ARBA" id="ARBA00001412"/>
    </source>
</evidence>
<sequence length="209" mass="23073">MSKGILPCFWCAPTDNDKGGFFTKPYASRWREAFLDNVTFHSSQFSVKESLDNTVEFSTVYYGVPGHLPKPDDEASESILFRVKMVCRIHESGDVVLDYEVNPRSDLPPLPRVGVVFSAERSLSHVTRYGRGPFECYPDHKASACTRAEWRSYMCRTLPPWSAAGGPTSGGWRSATPAGSDCLSFPADGAVPEAREERGPSSLAKAKQQ</sequence>
<dbReference type="GO" id="GO:0030246">
    <property type="term" value="F:carbohydrate binding"/>
    <property type="evidence" value="ECO:0007669"/>
    <property type="project" value="InterPro"/>
</dbReference>
<reference evidence="7" key="1">
    <citation type="submission" date="2020-10" db="EMBL/GenBank/DDBJ databases">
        <authorList>
            <person name="Han B."/>
            <person name="Lu T."/>
            <person name="Zhao Q."/>
            <person name="Huang X."/>
            <person name="Zhao Y."/>
        </authorList>
    </citation>
    <scope>NUCLEOTIDE SEQUENCE</scope>
</reference>
<evidence type="ECO:0000256" key="4">
    <source>
        <dbReference type="ARBA" id="ARBA00023295"/>
    </source>
</evidence>
<dbReference type="Gene3D" id="2.70.98.10">
    <property type="match status" value="1"/>
</dbReference>
<comment type="caution">
    <text evidence="7">The sequence shown here is derived from an EMBL/GenBank/DDBJ whole genome shotgun (WGS) entry which is preliminary data.</text>
</comment>
<keyword evidence="4" id="KW-0326">Glycosidase</keyword>
<evidence type="ECO:0000313" key="7">
    <source>
        <dbReference type="EMBL" id="CAD6228135.1"/>
    </source>
</evidence>
<dbReference type="InterPro" id="IPR014718">
    <property type="entry name" value="GH-type_carb-bd"/>
</dbReference>
<name>A0A811NTX3_9POAL</name>
<dbReference type="SUPFAM" id="SSF74650">
    <property type="entry name" value="Galactose mutarotase-like"/>
    <property type="match status" value="1"/>
</dbReference>
<dbReference type="Proteomes" id="UP000604825">
    <property type="component" value="Unassembled WGS sequence"/>
</dbReference>
<feature type="region of interest" description="Disordered" evidence="5">
    <location>
        <begin position="166"/>
        <end position="209"/>
    </location>
</feature>
<accession>A0A811NTX3</accession>
<gene>
    <name evidence="7" type="ORF">NCGR_LOCUS18995</name>
</gene>
<keyword evidence="3" id="KW-0378">Hydrolase</keyword>
<dbReference type="SMART" id="SM01038">
    <property type="entry name" value="Bgal_small_N"/>
    <property type="match status" value="1"/>
</dbReference>
<dbReference type="GO" id="GO:0009341">
    <property type="term" value="C:beta-galactosidase complex"/>
    <property type="evidence" value="ECO:0007669"/>
    <property type="project" value="InterPro"/>
</dbReference>
<dbReference type="InterPro" id="IPR004199">
    <property type="entry name" value="B-gal_small/dom_5"/>
</dbReference>
<dbReference type="Pfam" id="PF02929">
    <property type="entry name" value="Bgal_small_N"/>
    <property type="match status" value="1"/>
</dbReference>
<keyword evidence="8" id="KW-1185">Reference proteome</keyword>
<dbReference type="InterPro" id="IPR011013">
    <property type="entry name" value="Gal_mutarotase_sf_dom"/>
</dbReference>
<dbReference type="AlphaFoldDB" id="A0A811NTX3"/>
<dbReference type="PANTHER" id="PTHR46323:SF2">
    <property type="entry name" value="BETA-GALACTOSIDASE"/>
    <property type="match status" value="1"/>
</dbReference>
<evidence type="ECO:0000256" key="3">
    <source>
        <dbReference type="ARBA" id="ARBA00022801"/>
    </source>
</evidence>